<protein>
    <submittedName>
        <fullName evidence="2">Uncharacterized protein</fullName>
    </submittedName>
</protein>
<evidence type="ECO:0000256" key="1">
    <source>
        <dbReference type="SAM" id="MobiDB-lite"/>
    </source>
</evidence>
<evidence type="ECO:0000313" key="3">
    <source>
        <dbReference type="Proteomes" id="UP000054399"/>
    </source>
</evidence>
<evidence type="ECO:0000313" key="2">
    <source>
        <dbReference type="EMBL" id="KAL0247498.1"/>
    </source>
</evidence>
<gene>
    <name evidence="2" type="ORF">I308_103563</name>
</gene>
<feature type="region of interest" description="Disordered" evidence="1">
    <location>
        <begin position="1"/>
        <end position="68"/>
    </location>
</feature>
<name>A0ABR3BQN0_9TREE</name>
<reference evidence="2" key="2">
    <citation type="submission" date="2024-01" db="EMBL/GenBank/DDBJ databases">
        <title>Comparative genomics of Cryptococcus and Kwoniella reveals pathogenesis evolution and contrasting modes of karyotype evolution via chromosome fusion or intercentromeric recombination.</title>
        <authorList>
            <person name="Coelho M.A."/>
            <person name="David-Palma M."/>
            <person name="Shea T."/>
            <person name="Bowers K."/>
            <person name="Mcginley-Smith S."/>
            <person name="Mohammad A.W."/>
            <person name="Gnirke A."/>
            <person name="Yurkov A.M."/>
            <person name="Nowrousian M."/>
            <person name="Sun S."/>
            <person name="Cuomo C.A."/>
            <person name="Heitman J."/>
        </authorList>
    </citation>
    <scope>NUCLEOTIDE SEQUENCE</scope>
    <source>
        <strain evidence="2">IND107</strain>
    </source>
</reference>
<dbReference type="RefSeq" id="XP_066613459.1">
    <property type="nucleotide sequence ID" value="XM_066758057.1"/>
</dbReference>
<comment type="caution">
    <text evidence="2">The sequence shown here is derived from an EMBL/GenBank/DDBJ whole genome shotgun (WGS) entry which is preliminary data.</text>
</comment>
<dbReference type="EMBL" id="ATAM02000006">
    <property type="protein sequence ID" value="KAL0247498.1"/>
    <property type="molecule type" value="Genomic_DNA"/>
</dbReference>
<sequence length="68" mass="7699">MTRVAIPEAGRIETPLRDEEGGFGGRRDDFEAVEEMETTEPSHPNRQLWRPPSFDPDTSKVSGQKNDQ</sequence>
<keyword evidence="3" id="KW-1185">Reference proteome</keyword>
<reference evidence="2" key="1">
    <citation type="submission" date="2015-01" db="EMBL/GenBank/DDBJ databases">
        <authorList>
            <consortium name="The Broad Institute Genomics Platform"/>
            <person name="Cuomo C."/>
            <person name="Litvintseva A."/>
            <person name="Chen Y."/>
            <person name="Heitman J."/>
            <person name="Sun S."/>
            <person name="Springer D."/>
            <person name="Dromer F."/>
            <person name="Young S."/>
            <person name="Zeng Q."/>
            <person name="Gargeya S."/>
            <person name="Abouelleil A."/>
            <person name="Alvarado L."/>
            <person name="Chapman S.B."/>
            <person name="Gainer-Dewar J."/>
            <person name="Goldberg J."/>
            <person name="Griggs A."/>
            <person name="Gujja S."/>
            <person name="Hansen M."/>
            <person name="Howarth C."/>
            <person name="Imamovic A."/>
            <person name="Larimer J."/>
            <person name="Murphy C."/>
            <person name="Naylor J."/>
            <person name="Pearson M."/>
            <person name="Priest M."/>
            <person name="Roberts A."/>
            <person name="Saif S."/>
            <person name="Shea T."/>
            <person name="Sykes S."/>
            <person name="Wortman J."/>
            <person name="Nusbaum C."/>
            <person name="Birren B."/>
        </authorList>
    </citation>
    <scope>NUCLEOTIDE SEQUENCE</scope>
    <source>
        <strain evidence="2">IND107</strain>
    </source>
</reference>
<organism evidence="2 3">
    <name type="scientific">Cryptococcus tetragattii IND107</name>
    <dbReference type="NCBI Taxonomy" id="1296105"/>
    <lineage>
        <taxon>Eukaryota</taxon>
        <taxon>Fungi</taxon>
        <taxon>Dikarya</taxon>
        <taxon>Basidiomycota</taxon>
        <taxon>Agaricomycotina</taxon>
        <taxon>Tremellomycetes</taxon>
        <taxon>Tremellales</taxon>
        <taxon>Cryptococcaceae</taxon>
        <taxon>Cryptococcus</taxon>
        <taxon>Cryptococcus gattii species complex</taxon>
    </lineage>
</organism>
<accession>A0ABR3BQN0</accession>
<dbReference type="Proteomes" id="UP000054399">
    <property type="component" value="Unassembled WGS sequence"/>
</dbReference>
<dbReference type="GeneID" id="91990419"/>
<feature type="compositionally biased region" description="Polar residues" evidence="1">
    <location>
        <begin position="59"/>
        <end position="68"/>
    </location>
</feature>
<proteinExistence type="predicted"/>
<feature type="compositionally biased region" description="Basic and acidic residues" evidence="1">
    <location>
        <begin position="10"/>
        <end position="30"/>
    </location>
</feature>